<dbReference type="AlphaFoldDB" id="A0A444V4I3"/>
<keyword evidence="2" id="KW-1185">Reference proteome</keyword>
<proteinExistence type="predicted"/>
<organism evidence="1 2">
    <name type="scientific">Acipenser ruthenus</name>
    <name type="common">Sterlet sturgeon</name>
    <dbReference type="NCBI Taxonomy" id="7906"/>
    <lineage>
        <taxon>Eukaryota</taxon>
        <taxon>Metazoa</taxon>
        <taxon>Chordata</taxon>
        <taxon>Craniata</taxon>
        <taxon>Vertebrata</taxon>
        <taxon>Euteleostomi</taxon>
        <taxon>Actinopterygii</taxon>
        <taxon>Chondrostei</taxon>
        <taxon>Acipenseriformes</taxon>
        <taxon>Acipenseridae</taxon>
        <taxon>Acipenser</taxon>
    </lineage>
</organism>
<sequence>MTLRPEEPFKDDFEGLHELEEYPVKEVYKRIHKGYDTTALKCTTLCYTTHIKAAAQTTLVVKVHWANNIDITQRPRTGDFIF</sequence>
<comment type="caution">
    <text evidence="1">The sequence shown here is derived from an EMBL/GenBank/DDBJ whole genome shotgun (WGS) entry which is preliminary data.</text>
</comment>
<accession>A0A444V4I3</accession>
<dbReference type="Proteomes" id="UP000289886">
    <property type="component" value="Unassembled WGS sequence"/>
</dbReference>
<dbReference type="EMBL" id="SCEB01002483">
    <property type="protein sequence ID" value="RXM95312.1"/>
    <property type="molecule type" value="Genomic_DNA"/>
</dbReference>
<reference evidence="1 2" key="1">
    <citation type="submission" date="2019-01" db="EMBL/GenBank/DDBJ databases">
        <title>Draft Genome and Complete Hox-Cluster Characterization of the Sterlet Sturgeon (Acipenser ruthenus).</title>
        <authorList>
            <person name="Wei Q."/>
        </authorList>
    </citation>
    <scope>NUCLEOTIDE SEQUENCE [LARGE SCALE GENOMIC DNA]</scope>
    <source>
        <strain evidence="1">WHYD16114868_AA</strain>
        <tissue evidence="1">Blood</tissue>
    </source>
</reference>
<evidence type="ECO:0000313" key="2">
    <source>
        <dbReference type="Proteomes" id="UP000289886"/>
    </source>
</evidence>
<name>A0A444V4I3_ACIRT</name>
<evidence type="ECO:0000313" key="1">
    <source>
        <dbReference type="EMBL" id="RXM95312.1"/>
    </source>
</evidence>
<gene>
    <name evidence="1" type="ORF">EOD39_17016</name>
</gene>
<protein>
    <submittedName>
        <fullName evidence="1">Uncharacterized protein</fullName>
    </submittedName>
</protein>